<dbReference type="EMBL" id="CAFBMH010000011">
    <property type="protein sequence ID" value="CAB4894742.1"/>
    <property type="molecule type" value="Genomic_DNA"/>
</dbReference>
<proteinExistence type="predicted"/>
<sequence>MELWELTAREAIRDLVARYNANGDTGRFAEVLELFAEDAVMEVPERYEGRDGIATLFSGTQSNVKELGSGGKRVYIRHNTSTHQIDLLDSTHAKGRCYYFVMMPHGVDHWGRYVDEYEMRDGRWVFTHRKVTMDGYVPGGMGAQSVGE</sequence>
<dbReference type="InterPro" id="IPR032710">
    <property type="entry name" value="NTF2-like_dom_sf"/>
</dbReference>
<evidence type="ECO:0000313" key="5">
    <source>
        <dbReference type="EMBL" id="CAB5008835.1"/>
    </source>
</evidence>
<dbReference type="EMBL" id="CAEZYR010000048">
    <property type="protein sequence ID" value="CAB4745357.1"/>
    <property type="molecule type" value="Genomic_DNA"/>
</dbReference>
<dbReference type="InterPro" id="IPR037401">
    <property type="entry name" value="SnoaL-like"/>
</dbReference>
<dbReference type="AlphaFoldDB" id="A0A6J7PW74"/>
<evidence type="ECO:0000259" key="1">
    <source>
        <dbReference type="Pfam" id="PF13577"/>
    </source>
</evidence>
<dbReference type="Pfam" id="PF13577">
    <property type="entry name" value="SnoaL_4"/>
    <property type="match status" value="1"/>
</dbReference>
<dbReference type="SUPFAM" id="SSF54427">
    <property type="entry name" value="NTF2-like"/>
    <property type="match status" value="1"/>
</dbReference>
<accession>A0A6J7PW74</accession>
<feature type="domain" description="SnoaL-like" evidence="1">
    <location>
        <begin position="5"/>
        <end position="130"/>
    </location>
</feature>
<name>A0A6J7PW74_9ZZZZ</name>
<reference evidence="5" key="1">
    <citation type="submission" date="2020-05" db="EMBL/GenBank/DDBJ databases">
        <authorList>
            <person name="Chiriac C."/>
            <person name="Salcher M."/>
            <person name="Ghai R."/>
            <person name="Kavagutti S V."/>
        </authorList>
    </citation>
    <scope>NUCLEOTIDE SEQUENCE</scope>
</reference>
<evidence type="ECO:0000313" key="2">
    <source>
        <dbReference type="EMBL" id="CAB4745357.1"/>
    </source>
</evidence>
<dbReference type="EMBL" id="CAFBOS010000148">
    <property type="protein sequence ID" value="CAB5008835.1"/>
    <property type="molecule type" value="Genomic_DNA"/>
</dbReference>
<evidence type="ECO:0000313" key="4">
    <source>
        <dbReference type="EMBL" id="CAB4894742.1"/>
    </source>
</evidence>
<protein>
    <submittedName>
        <fullName evidence="5">Unannotated protein</fullName>
    </submittedName>
</protein>
<dbReference type="EMBL" id="CAFABA010000074">
    <property type="protein sequence ID" value="CAB4833213.1"/>
    <property type="molecule type" value="Genomic_DNA"/>
</dbReference>
<organism evidence="5">
    <name type="scientific">freshwater metagenome</name>
    <dbReference type="NCBI Taxonomy" id="449393"/>
    <lineage>
        <taxon>unclassified sequences</taxon>
        <taxon>metagenomes</taxon>
        <taxon>ecological metagenomes</taxon>
    </lineage>
</organism>
<gene>
    <name evidence="2" type="ORF">UFOPK2754_01470</name>
    <name evidence="3" type="ORF">UFOPK3139_01773</name>
    <name evidence="4" type="ORF">UFOPK3543_00510</name>
    <name evidence="5" type="ORF">UFOPK3967_02121</name>
</gene>
<evidence type="ECO:0000313" key="3">
    <source>
        <dbReference type="EMBL" id="CAB4833213.1"/>
    </source>
</evidence>
<dbReference type="Gene3D" id="3.10.450.50">
    <property type="match status" value="1"/>
</dbReference>